<dbReference type="GO" id="GO:0005634">
    <property type="term" value="C:nucleus"/>
    <property type="evidence" value="ECO:0007669"/>
    <property type="project" value="UniProtKB-SubCell"/>
</dbReference>
<protein>
    <recommendedName>
        <fullName evidence="8">RRM domain-containing protein</fullName>
    </recommendedName>
</protein>
<keyword evidence="10" id="KW-1185">Reference proteome</keyword>
<feature type="region of interest" description="Disordered" evidence="7">
    <location>
        <begin position="135"/>
        <end position="180"/>
    </location>
</feature>
<accession>A0A1Y2C3C8</accession>
<comment type="subcellular location">
    <subcellularLocation>
        <location evidence="1">Nucleus</location>
    </subcellularLocation>
</comment>
<evidence type="ECO:0000256" key="6">
    <source>
        <dbReference type="PROSITE-ProRule" id="PRU00176"/>
    </source>
</evidence>
<dbReference type="PROSITE" id="PS50102">
    <property type="entry name" value="RRM"/>
    <property type="match status" value="1"/>
</dbReference>
<organism evidence="9 10">
    <name type="scientific">Rhizoclosmatium globosum</name>
    <dbReference type="NCBI Taxonomy" id="329046"/>
    <lineage>
        <taxon>Eukaryota</taxon>
        <taxon>Fungi</taxon>
        <taxon>Fungi incertae sedis</taxon>
        <taxon>Chytridiomycota</taxon>
        <taxon>Chytridiomycota incertae sedis</taxon>
        <taxon>Chytridiomycetes</taxon>
        <taxon>Chytridiales</taxon>
        <taxon>Chytriomycetaceae</taxon>
        <taxon>Rhizoclosmatium</taxon>
    </lineage>
</organism>
<dbReference type="GO" id="GO:0006397">
    <property type="term" value="P:mRNA processing"/>
    <property type="evidence" value="ECO:0007669"/>
    <property type="project" value="UniProtKB-KW"/>
</dbReference>
<dbReference type="GO" id="GO:0005737">
    <property type="term" value="C:cytoplasm"/>
    <property type="evidence" value="ECO:0007669"/>
    <property type="project" value="TreeGrafter"/>
</dbReference>
<dbReference type="SMART" id="SM00360">
    <property type="entry name" value="RRM"/>
    <property type="match status" value="1"/>
</dbReference>
<reference evidence="9 10" key="1">
    <citation type="submission" date="2016-07" db="EMBL/GenBank/DDBJ databases">
        <title>Pervasive Adenine N6-methylation of Active Genes in Fungi.</title>
        <authorList>
            <consortium name="DOE Joint Genome Institute"/>
            <person name="Mondo S.J."/>
            <person name="Dannebaum R.O."/>
            <person name="Kuo R.C."/>
            <person name="Labutti K."/>
            <person name="Haridas S."/>
            <person name="Kuo A."/>
            <person name="Salamov A."/>
            <person name="Ahrendt S.R."/>
            <person name="Lipzen A."/>
            <person name="Sullivan W."/>
            <person name="Andreopoulos W.B."/>
            <person name="Clum A."/>
            <person name="Lindquist E."/>
            <person name="Daum C."/>
            <person name="Ramamoorthy G.K."/>
            <person name="Gryganskyi A."/>
            <person name="Culley D."/>
            <person name="Magnuson J.K."/>
            <person name="James T.Y."/>
            <person name="O'Malley M.A."/>
            <person name="Stajich J.E."/>
            <person name="Spatafora J.W."/>
            <person name="Visel A."/>
            <person name="Grigoriev I.V."/>
        </authorList>
    </citation>
    <scope>NUCLEOTIDE SEQUENCE [LARGE SCALE GENOMIC DNA]</scope>
    <source>
        <strain evidence="9 10">JEL800</strain>
    </source>
</reference>
<dbReference type="OrthoDB" id="1099063at2759"/>
<keyword evidence="4 6" id="KW-0694">RNA-binding</keyword>
<dbReference type="Gene3D" id="3.30.70.330">
    <property type="match status" value="2"/>
</dbReference>
<evidence type="ECO:0000313" key="10">
    <source>
        <dbReference type="Proteomes" id="UP000193642"/>
    </source>
</evidence>
<dbReference type="PANTHER" id="PTHR23003">
    <property type="entry name" value="RNA RECOGNITION MOTIF RRM DOMAIN CONTAINING PROTEIN"/>
    <property type="match status" value="1"/>
</dbReference>
<keyword evidence="3" id="KW-0677">Repeat</keyword>
<evidence type="ECO:0000259" key="8">
    <source>
        <dbReference type="PROSITE" id="PS50102"/>
    </source>
</evidence>
<dbReference type="GO" id="GO:0003729">
    <property type="term" value="F:mRNA binding"/>
    <property type="evidence" value="ECO:0007669"/>
    <property type="project" value="TreeGrafter"/>
</dbReference>
<evidence type="ECO:0000256" key="4">
    <source>
        <dbReference type="ARBA" id="ARBA00022884"/>
    </source>
</evidence>
<keyword evidence="2" id="KW-0507">mRNA processing</keyword>
<comment type="caution">
    <text evidence="9">The sequence shown here is derived from an EMBL/GenBank/DDBJ whole genome shotgun (WGS) entry which is preliminary data.</text>
</comment>
<dbReference type="EMBL" id="MCGO01000032">
    <property type="protein sequence ID" value="ORY41397.1"/>
    <property type="molecule type" value="Genomic_DNA"/>
</dbReference>
<dbReference type="InterPro" id="IPR012677">
    <property type="entry name" value="Nucleotide-bd_a/b_plait_sf"/>
</dbReference>
<dbReference type="STRING" id="329046.A0A1Y2C3C8"/>
<evidence type="ECO:0000256" key="7">
    <source>
        <dbReference type="SAM" id="MobiDB-lite"/>
    </source>
</evidence>
<dbReference type="SUPFAM" id="SSF54928">
    <property type="entry name" value="RNA-binding domain, RBD"/>
    <property type="match status" value="2"/>
</dbReference>
<name>A0A1Y2C3C8_9FUNG</name>
<sequence length="180" mass="21379">MPSYKRIYVGKLPRDVTDRELRRDARDAVEKLDGSRFLGERIQVEPSKVQREDRNRDRDGERKTARGSGKNRLKVENLPSRISWQTLKDLMRKAGEVSFTDIDRDGNGNVEFHNVNDMEEAIKMFDDYEYEGKRLIVKENPGDRSSRRDDDDRDRRGSSRRDDRDDDDDRRSSRRRDDRD</sequence>
<dbReference type="InterPro" id="IPR050374">
    <property type="entry name" value="RRT5_SRSF_SR"/>
</dbReference>
<evidence type="ECO:0000256" key="5">
    <source>
        <dbReference type="ARBA" id="ARBA00023242"/>
    </source>
</evidence>
<feature type="region of interest" description="Disordered" evidence="7">
    <location>
        <begin position="40"/>
        <end position="77"/>
    </location>
</feature>
<feature type="compositionally biased region" description="Basic and acidic residues" evidence="7">
    <location>
        <begin position="40"/>
        <end position="64"/>
    </location>
</feature>
<feature type="domain" description="RRM" evidence="8">
    <location>
        <begin position="71"/>
        <end position="142"/>
    </location>
</feature>
<evidence type="ECO:0000313" key="9">
    <source>
        <dbReference type="EMBL" id="ORY41397.1"/>
    </source>
</evidence>
<proteinExistence type="predicted"/>
<feature type="non-terminal residue" evidence="9">
    <location>
        <position position="180"/>
    </location>
</feature>
<evidence type="ECO:0000256" key="1">
    <source>
        <dbReference type="ARBA" id="ARBA00004123"/>
    </source>
</evidence>
<dbReference type="InterPro" id="IPR035979">
    <property type="entry name" value="RBD_domain_sf"/>
</dbReference>
<gene>
    <name evidence="9" type="ORF">BCR33DRAFT_767671</name>
</gene>
<dbReference type="AlphaFoldDB" id="A0A1Y2C3C8"/>
<dbReference type="PANTHER" id="PTHR23003:SF62">
    <property type="entry name" value="SERINE_ARGININE (SR)-TYPE SHUTTLING MRNA BINDING PROTEIN NPL3"/>
    <property type="match status" value="1"/>
</dbReference>
<dbReference type="Pfam" id="PF00076">
    <property type="entry name" value="RRM_1"/>
    <property type="match status" value="1"/>
</dbReference>
<keyword evidence="5" id="KW-0539">Nucleus</keyword>
<evidence type="ECO:0000256" key="2">
    <source>
        <dbReference type="ARBA" id="ARBA00022664"/>
    </source>
</evidence>
<evidence type="ECO:0000256" key="3">
    <source>
        <dbReference type="ARBA" id="ARBA00022737"/>
    </source>
</evidence>
<dbReference type="InterPro" id="IPR000504">
    <property type="entry name" value="RRM_dom"/>
</dbReference>
<dbReference type="Proteomes" id="UP000193642">
    <property type="component" value="Unassembled WGS sequence"/>
</dbReference>